<evidence type="ECO:0000313" key="3">
    <source>
        <dbReference type="Proteomes" id="UP000295724"/>
    </source>
</evidence>
<protein>
    <submittedName>
        <fullName evidence="2">Uncharacterized protein DUF4389</fullName>
    </submittedName>
</protein>
<keyword evidence="1" id="KW-0472">Membrane</keyword>
<reference evidence="2 3" key="1">
    <citation type="submission" date="2019-03" db="EMBL/GenBank/DDBJ databases">
        <title>Genomic Encyclopedia of Type Strains, Phase IV (KMG-IV): sequencing the most valuable type-strain genomes for metagenomic binning, comparative biology and taxonomic classification.</title>
        <authorList>
            <person name="Goeker M."/>
        </authorList>
    </citation>
    <scope>NUCLEOTIDE SEQUENCE [LARGE SCALE GENOMIC DNA]</scope>
    <source>
        <strain evidence="2 3">DSM 25488</strain>
    </source>
</reference>
<sequence>MSDKENKDVIIEGETVENNNEAKPEETVAKKESTINSEVLTRIFVTLLFALIGWISLWVFGAVVLVQFGFLLITGELNKNLKAFNGELGDYLADIIGYVSFQKEEKPFPFQSWHYDDDKASKNGEPAK</sequence>
<proteinExistence type="predicted"/>
<dbReference type="InterPro" id="IPR025498">
    <property type="entry name" value="DUF4389"/>
</dbReference>
<dbReference type="Proteomes" id="UP000295724">
    <property type="component" value="Unassembled WGS sequence"/>
</dbReference>
<keyword evidence="1" id="KW-0812">Transmembrane</keyword>
<organism evidence="2 3">
    <name type="scientific">Marinicella litoralis</name>
    <dbReference type="NCBI Taxonomy" id="644220"/>
    <lineage>
        <taxon>Bacteria</taxon>
        <taxon>Pseudomonadati</taxon>
        <taxon>Pseudomonadota</taxon>
        <taxon>Gammaproteobacteria</taxon>
        <taxon>Lysobacterales</taxon>
        <taxon>Marinicellaceae</taxon>
        <taxon>Marinicella</taxon>
    </lineage>
</organism>
<dbReference type="RefSeq" id="WP_099017756.1">
    <property type="nucleotide sequence ID" value="NZ_NIHB01000001.1"/>
</dbReference>
<accession>A0A4R6Y3I2</accession>
<name>A0A4R6Y3I2_9GAMM</name>
<gene>
    <name evidence="2" type="ORF">C8D91_0482</name>
</gene>
<keyword evidence="1" id="KW-1133">Transmembrane helix</keyword>
<dbReference type="Pfam" id="PF14333">
    <property type="entry name" value="DUF4389"/>
    <property type="match status" value="1"/>
</dbReference>
<feature type="transmembrane region" description="Helical" evidence="1">
    <location>
        <begin position="43"/>
        <end position="73"/>
    </location>
</feature>
<evidence type="ECO:0000313" key="2">
    <source>
        <dbReference type="EMBL" id="TDR23618.1"/>
    </source>
</evidence>
<keyword evidence="3" id="KW-1185">Reference proteome</keyword>
<dbReference type="AlphaFoldDB" id="A0A4R6Y3I2"/>
<evidence type="ECO:0000256" key="1">
    <source>
        <dbReference type="SAM" id="Phobius"/>
    </source>
</evidence>
<dbReference type="EMBL" id="SNZB01000001">
    <property type="protein sequence ID" value="TDR23618.1"/>
    <property type="molecule type" value="Genomic_DNA"/>
</dbReference>
<comment type="caution">
    <text evidence="2">The sequence shown here is derived from an EMBL/GenBank/DDBJ whole genome shotgun (WGS) entry which is preliminary data.</text>
</comment>
<dbReference type="OrthoDB" id="5766995at2"/>